<dbReference type="RefSeq" id="WP_191617988.1">
    <property type="nucleotide sequence ID" value="NZ_JACYFG010000038.1"/>
</dbReference>
<name>A0A927FAP2_9BACT</name>
<sequence>MKDQESGYGMVRREAIKRAALLLGSALASSTIAGSLHAQRAELGKGASWSPTHLSEAQARIVSVASELILPRSDTPGAIDVGVPQFIDLIFGKFMLDDEKQRFEGGLAKLQQARFVSLEESEQLSFLKSPSKTSASFLRQLRELTITGYFTSEEVAKTMLRYDPVPGKYRGCVSVDEVGNVLMSEN</sequence>
<dbReference type="InterPro" id="IPR027056">
    <property type="entry name" value="Gluconate_2DH_su3"/>
</dbReference>
<evidence type="ECO:0000313" key="1">
    <source>
        <dbReference type="EMBL" id="MBD5780881.1"/>
    </source>
</evidence>
<protein>
    <submittedName>
        <fullName evidence="1">Gluconate 2-dehydrogenase subunit 3 family protein</fullName>
    </submittedName>
</protein>
<dbReference type="EMBL" id="JACYFG010000038">
    <property type="protein sequence ID" value="MBD5780881.1"/>
    <property type="molecule type" value="Genomic_DNA"/>
</dbReference>
<accession>A0A927FAP2</accession>
<dbReference type="Proteomes" id="UP000622317">
    <property type="component" value="Unassembled WGS sequence"/>
</dbReference>
<proteinExistence type="predicted"/>
<comment type="caution">
    <text evidence="1">The sequence shown here is derived from an EMBL/GenBank/DDBJ whole genome shotgun (WGS) entry which is preliminary data.</text>
</comment>
<keyword evidence="2" id="KW-1185">Reference proteome</keyword>
<gene>
    <name evidence="1" type="ORF">IEN85_15385</name>
</gene>
<dbReference type="AlphaFoldDB" id="A0A927FAP2"/>
<organism evidence="1 2">
    <name type="scientific">Pelagicoccus enzymogenes</name>
    <dbReference type="NCBI Taxonomy" id="2773457"/>
    <lineage>
        <taxon>Bacteria</taxon>
        <taxon>Pseudomonadati</taxon>
        <taxon>Verrucomicrobiota</taxon>
        <taxon>Opitutia</taxon>
        <taxon>Puniceicoccales</taxon>
        <taxon>Pelagicoccaceae</taxon>
        <taxon>Pelagicoccus</taxon>
    </lineage>
</organism>
<evidence type="ECO:0000313" key="2">
    <source>
        <dbReference type="Proteomes" id="UP000622317"/>
    </source>
</evidence>
<reference evidence="1" key="1">
    <citation type="submission" date="2020-09" db="EMBL/GenBank/DDBJ databases">
        <title>Pelagicoccus enzymogenes sp. nov. with an EPS production, isolated from marine sediment.</title>
        <authorList>
            <person name="Feng X."/>
        </authorList>
    </citation>
    <scope>NUCLEOTIDE SEQUENCE</scope>
    <source>
        <strain evidence="1">NFK12</strain>
    </source>
</reference>
<dbReference type="Pfam" id="PF13618">
    <property type="entry name" value="Gluconate_2-dh3"/>
    <property type="match status" value="1"/>
</dbReference>